<dbReference type="AlphaFoldDB" id="A0A143Z831"/>
<reference evidence="2 4" key="1">
    <citation type="submission" date="2016-02" db="EMBL/GenBank/DDBJ databases">
        <authorList>
            <person name="Wen L."/>
            <person name="He K."/>
            <person name="Yang H."/>
        </authorList>
    </citation>
    <scope>NUCLEOTIDE SEQUENCE [LARGE SCALE GENOMIC DNA]</scope>
    <source>
        <strain evidence="2">Trichococcus_R210</strain>
    </source>
</reference>
<proteinExistence type="predicted"/>
<name>A0A143Z831_9LACT</name>
<evidence type="ECO:0000259" key="1">
    <source>
        <dbReference type="Pfam" id="PF13456"/>
    </source>
</evidence>
<dbReference type="EMBL" id="FNYT01000052">
    <property type="protein sequence ID" value="SEJ97554.1"/>
    <property type="molecule type" value="Genomic_DNA"/>
</dbReference>
<dbReference type="STRING" id="640938.TR210_2476"/>
<dbReference type="Gene3D" id="3.30.420.10">
    <property type="entry name" value="Ribonuclease H-like superfamily/Ribonuclease H"/>
    <property type="match status" value="1"/>
</dbReference>
<sequence>MISKELLSIPLKSAYSSLLTIGCEDQQCLKAEILSIGTDDSIFSNAEISEHLKTFELMERLSKKGKVCCHIDGSVRIIYDDEQTKTGKRIVGADASYIVESSEEVLLENGFPLPVEFMNEERTSHIAEYHALLSCLSALTVNYPNPKQLDIEIESDSEVLCSQMNYSSRTRNLRHKYLKEKCWELIPTFNSVTFKQIPREENHWADRLARTSY</sequence>
<evidence type="ECO:0000313" key="2">
    <source>
        <dbReference type="EMBL" id="CZR07743.1"/>
    </source>
</evidence>
<evidence type="ECO:0000313" key="3">
    <source>
        <dbReference type="EMBL" id="SEJ97554.1"/>
    </source>
</evidence>
<dbReference type="EMBL" id="FJNB01000023">
    <property type="protein sequence ID" value="CZR07743.1"/>
    <property type="molecule type" value="Genomic_DNA"/>
</dbReference>
<keyword evidence="5" id="KW-1185">Reference proteome</keyword>
<dbReference type="InterPro" id="IPR012337">
    <property type="entry name" value="RNaseH-like_sf"/>
</dbReference>
<dbReference type="Pfam" id="PF13456">
    <property type="entry name" value="RVT_3"/>
    <property type="match status" value="1"/>
</dbReference>
<dbReference type="Proteomes" id="UP000199280">
    <property type="component" value="Unassembled WGS sequence"/>
</dbReference>
<dbReference type="InterPro" id="IPR002156">
    <property type="entry name" value="RNaseH_domain"/>
</dbReference>
<organism evidence="2 4">
    <name type="scientific">Trichococcus ilyis</name>
    <dbReference type="NCBI Taxonomy" id="640938"/>
    <lineage>
        <taxon>Bacteria</taxon>
        <taxon>Bacillati</taxon>
        <taxon>Bacillota</taxon>
        <taxon>Bacilli</taxon>
        <taxon>Lactobacillales</taxon>
        <taxon>Carnobacteriaceae</taxon>
        <taxon>Trichococcus</taxon>
    </lineage>
</organism>
<dbReference type="SUPFAM" id="SSF53098">
    <property type="entry name" value="Ribonuclease H-like"/>
    <property type="match status" value="1"/>
</dbReference>
<dbReference type="OrthoDB" id="7845843at2"/>
<feature type="domain" description="RNase H type-1" evidence="1">
    <location>
        <begin position="118"/>
        <end position="210"/>
    </location>
</feature>
<evidence type="ECO:0000313" key="4">
    <source>
        <dbReference type="Proteomes" id="UP000076878"/>
    </source>
</evidence>
<dbReference type="PROSITE" id="PS51257">
    <property type="entry name" value="PROKAR_LIPOPROTEIN"/>
    <property type="match status" value="1"/>
</dbReference>
<dbReference type="GO" id="GO:0004523">
    <property type="term" value="F:RNA-DNA hybrid ribonuclease activity"/>
    <property type="evidence" value="ECO:0007669"/>
    <property type="project" value="InterPro"/>
</dbReference>
<evidence type="ECO:0000313" key="5">
    <source>
        <dbReference type="Proteomes" id="UP000199280"/>
    </source>
</evidence>
<reference evidence="3 5" key="2">
    <citation type="submission" date="2016-10" db="EMBL/GenBank/DDBJ databases">
        <authorList>
            <person name="Varghese N."/>
            <person name="Submissions S."/>
        </authorList>
    </citation>
    <scope>NUCLEOTIDE SEQUENCE [LARGE SCALE GENOMIC DNA]</scope>
    <source>
        <strain evidence="3 5">DSM 22150</strain>
    </source>
</reference>
<dbReference type="InterPro" id="IPR036397">
    <property type="entry name" value="RNaseH_sf"/>
</dbReference>
<dbReference type="Proteomes" id="UP000076878">
    <property type="component" value="Unassembled WGS sequence"/>
</dbReference>
<gene>
    <name evidence="3" type="ORF">SAMN05216375_1528</name>
    <name evidence="2" type="ORF">TR210_2476</name>
</gene>
<accession>A0A143Z831</accession>
<protein>
    <submittedName>
        <fullName evidence="3">Reverse transcriptase-like</fullName>
    </submittedName>
</protein>
<dbReference type="GO" id="GO:0003676">
    <property type="term" value="F:nucleic acid binding"/>
    <property type="evidence" value="ECO:0007669"/>
    <property type="project" value="InterPro"/>
</dbReference>
<dbReference type="RefSeq" id="WP_068624240.1">
    <property type="nucleotide sequence ID" value="NZ_FJNB01000023.1"/>
</dbReference>